<protein>
    <submittedName>
        <fullName evidence="1">Uncharacterized protein</fullName>
    </submittedName>
</protein>
<organism evidence="1 2">
    <name type="scientific">Gnathostoma spinigerum</name>
    <dbReference type="NCBI Taxonomy" id="75299"/>
    <lineage>
        <taxon>Eukaryota</taxon>
        <taxon>Metazoa</taxon>
        <taxon>Ecdysozoa</taxon>
        <taxon>Nematoda</taxon>
        <taxon>Chromadorea</taxon>
        <taxon>Rhabditida</taxon>
        <taxon>Spirurina</taxon>
        <taxon>Gnathostomatomorpha</taxon>
        <taxon>Gnathostomatoidea</taxon>
        <taxon>Gnathostomatidae</taxon>
        <taxon>Gnathostoma</taxon>
    </lineage>
</organism>
<gene>
    <name evidence="1" type="ORF">AB6A40_007830</name>
</gene>
<proteinExistence type="predicted"/>
<keyword evidence="2" id="KW-1185">Reference proteome</keyword>
<accession>A0ABD6EPC6</accession>
<comment type="caution">
    <text evidence="1">The sequence shown here is derived from an EMBL/GenBank/DDBJ whole genome shotgun (WGS) entry which is preliminary data.</text>
</comment>
<dbReference type="Proteomes" id="UP001608902">
    <property type="component" value="Unassembled WGS sequence"/>
</dbReference>
<evidence type="ECO:0000313" key="1">
    <source>
        <dbReference type="EMBL" id="MFH4981121.1"/>
    </source>
</evidence>
<name>A0ABD6EPC6_9BILA</name>
<sequence length="103" mass="12065">MPIRSRHVIKDALIFARGEKFAPCPPGVENLVEYAPCNTHKCPVNLSTYKWSECFHTTHQWINHTWVQNETCYRVRDIPADDQLIYIDTSEIIRTQKCNPLCF</sequence>
<dbReference type="AlphaFoldDB" id="A0ABD6EPC6"/>
<evidence type="ECO:0000313" key="2">
    <source>
        <dbReference type="Proteomes" id="UP001608902"/>
    </source>
</evidence>
<reference evidence="1 2" key="1">
    <citation type="submission" date="2024-08" db="EMBL/GenBank/DDBJ databases">
        <title>Gnathostoma spinigerum genome.</title>
        <authorList>
            <person name="Gonzalez-Bertolin B."/>
            <person name="Monzon S."/>
            <person name="Zaballos A."/>
            <person name="Jimenez P."/>
            <person name="Dekumyoy P."/>
            <person name="Varona S."/>
            <person name="Cuesta I."/>
            <person name="Sumanam S."/>
            <person name="Adisakwattana P."/>
            <person name="Gasser R.B."/>
            <person name="Hernandez-Gonzalez A."/>
            <person name="Young N.D."/>
            <person name="Perteguer M.J."/>
        </authorList>
    </citation>
    <scope>NUCLEOTIDE SEQUENCE [LARGE SCALE GENOMIC DNA]</scope>
    <source>
        <strain evidence="1">AL3</strain>
        <tissue evidence="1">Liver</tissue>
    </source>
</reference>
<dbReference type="EMBL" id="JBGFUD010006640">
    <property type="protein sequence ID" value="MFH4981121.1"/>
    <property type="molecule type" value="Genomic_DNA"/>
</dbReference>